<dbReference type="Proteomes" id="UP000254876">
    <property type="component" value="Unassembled WGS sequence"/>
</dbReference>
<accession>A0A7Z7PX03</accession>
<reference evidence="2 3" key="1">
    <citation type="submission" date="2018-06" db="EMBL/GenBank/DDBJ databases">
        <authorList>
            <consortium name="Pathogen Informatics"/>
            <person name="Doyle S."/>
        </authorList>
    </citation>
    <scope>NUCLEOTIDE SEQUENCE [LARGE SCALE GENOMIC DNA]</scope>
    <source>
        <strain evidence="2 3">NCTC10588</strain>
    </source>
</reference>
<evidence type="ECO:0000313" key="3">
    <source>
        <dbReference type="Proteomes" id="UP000254876"/>
    </source>
</evidence>
<protein>
    <recommendedName>
        <fullName evidence="4">Class IIb bacteriocin, lactobin A/cerein 7B family</fullName>
    </recommendedName>
</protein>
<evidence type="ECO:0008006" key="4">
    <source>
        <dbReference type="Google" id="ProtNLM"/>
    </source>
</evidence>
<name>A0A7Z7PX03_9FLAO</name>
<keyword evidence="1" id="KW-0472">Membrane</keyword>
<dbReference type="AlphaFoldDB" id="A0A7Z7PX03"/>
<sequence length="44" mass="5094">MNLQKLNLVELNAQEMKKTEGGGLLLLPFIGFAWGYMYEKYVNK</sequence>
<keyword evidence="1" id="KW-0812">Transmembrane</keyword>
<gene>
    <name evidence="2" type="ORF">NCTC10588_01818</name>
</gene>
<proteinExistence type="predicted"/>
<comment type="caution">
    <text evidence="2">The sequence shown here is derived from an EMBL/GenBank/DDBJ whole genome shotgun (WGS) entry which is preliminary data.</text>
</comment>
<dbReference type="EMBL" id="UFYD01000001">
    <property type="protein sequence ID" value="STD02613.1"/>
    <property type="molecule type" value="Genomic_DNA"/>
</dbReference>
<dbReference type="RefSeq" id="WP_259616339.1">
    <property type="nucleotide sequence ID" value="NZ_CBCRWW010000005.1"/>
</dbReference>
<evidence type="ECO:0000313" key="2">
    <source>
        <dbReference type="EMBL" id="STD02613.1"/>
    </source>
</evidence>
<evidence type="ECO:0000256" key="1">
    <source>
        <dbReference type="SAM" id="Phobius"/>
    </source>
</evidence>
<feature type="transmembrane region" description="Helical" evidence="1">
    <location>
        <begin position="21"/>
        <end position="38"/>
    </location>
</feature>
<organism evidence="2 3">
    <name type="scientific">Elizabethkingia anophelis</name>
    <dbReference type="NCBI Taxonomy" id="1117645"/>
    <lineage>
        <taxon>Bacteria</taxon>
        <taxon>Pseudomonadati</taxon>
        <taxon>Bacteroidota</taxon>
        <taxon>Flavobacteriia</taxon>
        <taxon>Flavobacteriales</taxon>
        <taxon>Weeksellaceae</taxon>
        <taxon>Elizabethkingia</taxon>
    </lineage>
</organism>
<dbReference type="GeneID" id="75083241"/>
<keyword evidence="1" id="KW-1133">Transmembrane helix</keyword>